<evidence type="ECO:0000313" key="1">
    <source>
        <dbReference type="EMBL" id="EHO16227.1"/>
    </source>
</evidence>
<keyword evidence="2" id="KW-1185">Reference proteome</keyword>
<name>A0AA37DFX8_9FIRM</name>
<dbReference type="InterPro" id="IPR013381">
    <property type="entry name" value="CRISPR-assoc_prot_Cse1"/>
</dbReference>
<evidence type="ECO:0000313" key="2">
    <source>
        <dbReference type="Proteomes" id="UP000018466"/>
    </source>
</evidence>
<dbReference type="Gene3D" id="1.10.132.100">
    <property type="match status" value="1"/>
</dbReference>
<gene>
    <name evidence="1" type="ORF">HMPREF9623_01548</name>
</gene>
<protein>
    <submittedName>
        <fullName evidence="1">CRISPR type I-e/-associated protein casa/cse1</fullName>
    </submittedName>
</protein>
<proteinExistence type="predicted"/>
<accession>A0AA37DFX8</accession>
<dbReference type="EMBL" id="AGEL01000010">
    <property type="protein sequence ID" value="EHO16227.1"/>
    <property type="molecule type" value="Genomic_DNA"/>
</dbReference>
<comment type="caution">
    <text evidence="1">The sequence shown here is derived from an EMBL/GenBank/DDBJ whole genome shotgun (WGS) entry which is preliminary data.</text>
</comment>
<sequence length="544" mass="62084">MIKPEFNLLDEPWIRVRTRDCRVEEVSLKDMFVHAHEYEDLAGETAAQDVAMLRLLLAVLHCTFSRVDENGEENLLFDLEDDELEDEVFRRWKALYDLGHFPEEPIREYLEQWRERFWLFHEERPFWQATSAEAGTEYEVSKLNGEISESSNKLRLFSTRAGEGKKVLSNAEAARWLLYLNGFDDTSAKPKKKGLPSPGAGWLGKLGIITAAGKTLFETLLLNLTLLKDGSKAWQQENIAVWEKEKAPYKEREEIQLPENQAELLTLQSRRLLLHRADEFSVDGFTLLGGDFFPKESAATEQMTLWGRTADKKIIQYQPRRHRAGIQMWREFASIFCAEEGTYLPGIVRWNQALYKNARLGEKQQCNFRIVSVQYGDKDFFVNDAFEDRLSFAAGLLTEMQQNSGEAWLSRIKSEVESCDKLAGIVGGLAKDLTIAAGNDTGGSAFSDARETCYAALDFPFRAWLNSIEPSSLGEAMEDKILEWQRQAKERALVLGRELTRNAGLVAMVGREQGEVYYSAPKAFEVMVRKINKLYPALRSANKN</sequence>
<dbReference type="NCBIfam" id="TIGR02547">
    <property type="entry name" value="casA_cse1"/>
    <property type="match status" value="1"/>
</dbReference>
<dbReference type="Pfam" id="PF09481">
    <property type="entry name" value="CRISPR_Cse1"/>
    <property type="match status" value="1"/>
</dbReference>
<organism evidence="1 2">
    <name type="scientific">Stomatobaculum longum</name>
    <dbReference type="NCBI Taxonomy" id="796942"/>
    <lineage>
        <taxon>Bacteria</taxon>
        <taxon>Bacillati</taxon>
        <taxon>Bacillota</taxon>
        <taxon>Clostridia</taxon>
        <taxon>Lachnospirales</taxon>
        <taxon>Lachnospiraceae</taxon>
        <taxon>Stomatobaculum</taxon>
    </lineage>
</organism>
<reference evidence="1 2" key="1">
    <citation type="submission" date="2011-10" db="EMBL/GenBank/DDBJ databases">
        <title>The Genome Sequence of Lachnospiraceae bacterium ACC2.</title>
        <authorList>
            <consortium name="The Broad Institute Genome Sequencing Platform"/>
            <person name="Earl A."/>
            <person name="Ward D."/>
            <person name="Feldgarden M."/>
            <person name="Gevers D."/>
            <person name="Sizova M."/>
            <person name="Hazen A."/>
            <person name="Epstein S."/>
            <person name="Young S.K."/>
            <person name="Zeng Q."/>
            <person name="Gargeya S."/>
            <person name="Fitzgerald M."/>
            <person name="Haas B."/>
            <person name="Abouelleil A."/>
            <person name="Alvarado L."/>
            <person name="Arachchi H.M."/>
            <person name="Berlin A."/>
            <person name="Brown A."/>
            <person name="Chapman S.B."/>
            <person name="Chen Z."/>
            <person name="Dunbar C."/>
            <person name="Freedman E."/>
            <person name="Gearin G."/>
            <person name="Goldberg J."/>
            <person name="Griggs A."/>
            <person name="Gujja S."/>
            <person name="Heiman D."/>
            <person name="Howarth C."/>
            <person name="Larson L."/>
            <person name="Lui A."/>
            <person name="MacDonald P.J.P."/>
            <person name="Montmayeur A."/>
            <person name="Murphy C."/>
            <person name="Neiman D."/>
            <person name="Pearson M."/>
            <person name="Priest M."/>
            <person name="Roberts A."/>
            <person name="Saif S."/>
            <person name="Shea T."/>
            <person name="Shenoy N."/>
            <person name="Sisk P."/>
            <person name="Stolte C."/>
            <person name="Sykes S."/>
            <person name="Wortman J."/>
            <person name="Nusbaum C."/>
            <person name="Birren B."/>
        </authorList>
    </citation>
    <scope>NUCLEOTIDE SEQUENCE [LARGE SCALE GENOMIC DNA]</scope>
    <source>
        <strain evidence="1 2">ACC2</strain>
    </source>
</reference>
<dbReference type="AlphaFoldDB" id="A0AA37DFX8"/>
<dbReference type="Proteomes" id="UP000018466">
    <property type="component" value="Unassembled WGS sequence"/>
</dbReference>